<evidence type="ECO:0000256" key="2">
    <source>
        <dbReference type="ARBA" id="ARBA00022771"/>
    </source>
</evidence>
<dbReference type="GO" id="GO:0008270">
    <property type="term" value="F:zinc ion binding"/>
    <property type="evidence" value="ECO:0007669"/>
    <property type="project" value="UniProtKB-KW"/>
</dbReference>
<evidence type="ECO:0000313" key="6">
    <source>
        <dbReference type="Ensembl" id="ENSJJAP00000017134.1"/>
    </source>
</evidence>
<dbReference type="GO" id="GO:0040019">
    <property type="term" value="P:positive regulation of embryonic development"/>
    <property type="evidence" value="ECO:0007669"/>
    <property type="project" value="Ensembl"/>
</dbReference>
<accession>A0A8C5P201</accession>
<keyword evidence="2" id="KW-0863">Zinc-finger</keyword>
<reference evidence="6" key="1">
    <citation type="submission" date="2025-08" db="UniProtKB">
        <authorList>
            <consortium name="Ensembl"/>
        </authorList>
    </citation>
    <scope>IDENTIFICATION</scope>
</reference>
<dbReference type="GO" id="GO:0003677">
    <property type="term" value="F:DNA binding"/>
    <property type="evidence" value="ECO:0007669"/>
    <property type="project" value="InterPro"/>
</dbReference>
<dbReference type="GO" id="GO:0032868">
    <property type="term" value="P:response to insulin"/>
    <property type="evidence" value="ECO:0007669"/>
    <property type="project" value="Ensembl"/>
</dbReference>
<dbReference type="InterPro" id="IPR043471">
    <property type="entry name" value="ZBED2/3"/>
</dbReference>
<keyword evidence="1" id="KW-0479">Metal-binding</keyword>
<protein>
    <submittedName>
        <fullName evidence="6">Zinc finger, BED type containing 3</fullName>
    </submittedName>
</protein>
<name>A0A8C5P201_JACJA</name>
<dbReference type="PANTHER" id="PTHR35827">
    <property type="entry name" value="ZINC FINGER BED DOMAIN-CONTAINING PROTEIN 3"/>
    <property type="match status" value="1"/>
</dbReference>
<evidence type="ECO:0000313" key="7">
    <source>
        <dbReference type="Proteomes" id="UP000694385"/>
    </source>
</evidence>
<dbReference type="Proteomes" id="UP000694385">
    <property type="component" value="Unassembled WGS sequence"/>
</dbReference>
<dbReference type="SMART" id="SM00614">
    <property type="entry name" value="ZnF_BED"/>
    <property type="match status" value="1"/>
</dbReference>
<dbReference type="GO" id="GO:0005829">
    <property type="term" value="C:cytosol"/>
    <property type="evidence" value="ECO:0007669"/>
    <property type="project" value="Ensembl"/>
</dbReference>
<evidence type="ECO:0000259" key="5">
    <source>
        <dbReference type="Pfam" id="PF02892"/>
    </source>
</evidence>
<dbReference type="PANTHER" id="PTHR35827:SF2">
    <property type="entry name" value="ZINC FINGER BED DOMAIN-CONTAINING PROTEIN 3"/>
    <property type="match status" value="1"/>
</dbReference>
<dbReference type="InterPro" id="IPR036236">
    <property type="entry name" value="Znf_C2H2_sf"/>
</dbReference>
<feature type="region of interest" description="Disordered" evidence="4">
    <location>
        <begin position="80"/>
        <end position="102"/>
    </location>
</feature>
<evidence type="ECO:0000256" key="4">
    <source>
        <dbReference type="SAM" id="MobiDB-lite"/>
    </source>
</evidence>
<sequence>MRSEETVTMERSMRPEDAAGLSVAAQYSEAWGYFHLAPAHAGHPSGTWATCRLCGERVARSRDFQAWTLALWRHLSSMHGPELEKGGAKRSPPAAPCPPAPSPVAAPEGVWAHLLEQMSALMVRGSQRERELERREAALEQGERALEHRRQALQQEECALAQERRKLRAEREALQGSQVGPVAPSSPQPPPLKEDPEDSYDCIVTKILL</sequence>
<dbReference type="GO" id="GO:0016020">
    <property type="term" value="C:membrane"/>
    <property type="evidence" value="ECO:0007669"/>
    <property type="project" value="Ensembl"/>
</dbReference>
<dbReference type="OMA" id="RDSCVIT"/>
<dbReference type="Ensembl" id="ENSJJAT00000023651.1">
    <property type="protein sequence ID" value="ENSJJAP00000017134.1"/>
    <property type="gene ID" value="ENSJJAG00000018785.1"/>
</dbReference>
<dbReference type="InterPro" id="IPR003656">
    <property type="entry name" value="Znf_BED"/>
</dbReference>
<dbReference type="GO" id="GO:0045944">
    <property type="term" value="P:positive regulation of transcription by RNA polymerase II"/>
    <property type="evidence" value="ECO:0007669"/>
    <property type="project" value="Ensembl"/>
</dbReference>
<evidence type="ECO:0000256" key="1">
    <source>
        <dbReference type="ARBA" id="ARBA00022723"/>
    </source>
</evidence>
<feature type="domain" description="BED-type" evidence="5">
    <location>
        <begin position="28"/>
        <end position="79"/>
    </location>
</feature>
<feature type="compositionally biased region" description="Pro residues" evidence="4">
    <location>
        <begin position="93"/>
        <end position="102"/>
    </location>
</feature>
<dbReference type="GO" id="GO:0007015">
    <property type="term" value="P:actin filament organization"/>
    <property type="evidence" value="ECO:0007669"/>
    <property type="project" value="Ensembl"/>
</dbReference>
<reference evidence="6" key="2">
    <citation type="submission" date="2025-09" db="UniProtKB">
        <authorList>
            <consortium name="Ensembl"/>
        </authorList>
    </citation>
    <scope>IDENTIFICATION</scope>
</reference>
<dbReference type="AlphaFoldDB" id="A0A8C5P201"/>
<dbReference type="GO" id="GO:0050821">
    <property type="term" value="P:protein stabilization"/>
    <property type="evidence" value="ECO:0007669"/>
    <property type="project" value="Ensembl"/>
</dbReference>
<feature type="region of interest" description="Disordered" evidence="4">
    <location>
        <begin position="169"/>
        <end position="200"/>
    </location>
</feature>
<dbReference type="Pfam" id="PF02892">
    <property type="entry name" value="zf-BED"/>
    <property type="match status" value="1"/>
</dbReference>
<feature type="compositionally biased region" description="Low complexity" evidence="4">
    <location>
        <begin position="174"/>
        <end position="183"/>
    </location>
</feature>
<dbReference type="GO" id="GO:0090263">
    <property type="term" value="P:positive regulation of canonical Wnt signaling pathway"/>
    <property type="evidence" value="ECO:0007669"/>
    <property type="project" value="Ensembl"/>
</dbReference>
<keyword evidence="7" id="KW-1185">Reference proteome</keyword>
<dbReference type="GeneTree" id="ENSGT00940000164103"/>
<dbReference type="SUPFAM" id="SSF57667">
    <property type="entry name" value="beta-beta-alpha zinc fingers"/>
    <property type="match status" value="1"/>
</dbReference>
<organism evidence="6 7">
    <name type="scientific">Jaculus jaculus</name>
    <name type="common">Lesser Egyptian jerboa</name>
    <dbReference type="NCBI Taxonomy" id="51337"/>
    <lineage>
        <taxon>Eukaryota</taxon>
        <taxon>Metazoa</taxon>
        <taxon>Chordata</taxon>
        <taxon>Craniata</taxon>
        <taxon>Vertebrata</taxon>
        <taxon>Euteleostomi</taxon>
        <taxon>Mammalia</taxon>
        <taxon>Eutheria</taxon>
        <taxon>Euarchontoglires</taxon>
        <taxon>Glires</taxon>
        <taxon>Rodentia</taxon>
        <taxon>Myomorpha</taxon>
        <taxon>Dipodoidea</taxon>
        <taxon>Dipodidae</taxon>
        <taxon>Dipodinae</taxon>
        <taxon>Jaculus</taxon>
    </lineage>
</organism>
<dbReference type="GO" id="GO:0005615">
    <property type="term" value="C:extracellular space"/>
    <property type="evidence" value="ECO:0007669"/>
    <property type="project" value="Ensembl"/>
</dbReference>
<evidence type="ECO:0000256" key="3">
    <source>
        <dbReference type="ARBA" id="ARBA00022833"/>
    </source>
</evidence>
<keyword evidence="3" id="KW-0862">Zinc</keyword>
<dbReference type="GO" id="GO:0051293">
    <property type="term" value="P:establishment of spindle localization"/>
    <property type="evidence" value="ECO:0007669"/>
    <property type="project" value="Ensembl"/>
</dbReference>
<dbReference type="GO" id="GO:0051646">
    <property type="term" value="P:mitochondrion localization"/>
    <property type="evidence" value="ECO:0007669"/>
    <property type="project" value="Ensembl"/>
</dbReference>
<dbReference type="GO" id="GO:0009749">
    <property type="term" value="P:response to glucose"/>
    <property type="evidence" value="ECO:0007669"/>
    <property type="project" value="Ensembl"/>
</dbReference>
<dbReference type="GO" id="GO:0051643">
    <property type="term" value="P:endoplasmic reticulum localization"/>
    <property type="evidence" value="ECO:0007669"/>
    <property type="project" value="Ensembl"/>
</dbReference>
<proteinExistence type="predicted"/>